<dbReference type="InterPro" id="IPR006162">
    <property type="entry name" value="Ppantetheine_attach_site"/>
</dbReference>
<sequence>MDAQRLQRLELTRAQSEQWMAVDPADGSAGNVAHCVELTGPVDFLLLAQACDFELTASGADVIRFSEHEGRPYQWLSREPSRDPVWVDLTEEADPVAAAYSWMGRDYTAPRPMMCNPLTLWALIKVGPHHYFWYVRSHHAVVDGYGGIGITARIADYYSARTQGNEPAPYRGLSVPELITLEQEYADSEDFEQDRAYWAARTAGLQIAVHNRETETRGMPEHRAQDGLSAELAMRLDAVAEAAGTSIARVLTAALCGFESLLSGQETGVVALAVAGRRTMALKLSGGMISNAIPIGLHCGYPVTRDDLIEAATSEVSSGLRHARYRFEDMRRDAGAVGHGRNAFGPTVNILLADNIVRLGAAVGKYEILTSGNTEYLHFDVYRSGPENLIRINLIGNGSFFTATDIRERLDRCMRYLREFLSASGETPLGKINTLDDEERRRVLNWGDGDEFPQPAVLPGEISLAEIFQRQMATHVDEVVIRSDGTSWRYREFASRVNRLARQLIELGVGPETVVAVAMVRSVDMLVSMYAVVVAGGAYLPIDPASPKPRNAHIAEVATPRLVLTRSQDPHTQGLPASVPVIVVDGIDLSGFSATPVVDADRRCPLRPAHLAYIIFTSGSTGRPKGVMVDHAAIAAHLGWMQARYQMSSRDVVLHKTPATFDVSIWEMLWPILFGARVVIAAADRHTDHAYLEALIRTEQVTIAHFVPSVLEAFAAEAELSACQSVRMIISSGEVLPADLAGRLRAADIEIHNLYGPTETTIDVTSHQVSESDTDTVPIGAPVTGTRVFVLDGWLRPVPPGVPGELYVAGIQLARGYVNCPGLTAQRFVACPAAAGERMYRTGDVVRWNACGYLEYLGRKDFQLKLHGVRIEPGEIEAVLTDHPAIDRAVVIAHSEGRVKDRRLVGYVVASGDFGLAHELDTVHRWRDVYDELYDNGAQYQSSRLGWGAEDFTGWNSSYTGAPIPLDQMREWRDLTVNRVRELGPRRVLEIGVGSGLILSKIAPMCEVYCGTDLSPVTVARLEGWLRDVKEAWARRVHLIAGAADELSDYATGYFDTVVLNSVVQYFPSAHYLRRVIDRALRILAPGGALFIGDVRSLRYLEELETGVELARGSDGDVGDVRRRVLRRLSNQHELLVEPHFFCEIADEFPGVLHDIQLKRGGSVNELTRYRYDVVLHKMPKPTVSVRKAKNVEYVDVDTVRALLAGRGMECVRVADIPHRGLLTEVRAVEELAKHAKDTAGLRDCEVGADYGLSEGLLPEDLHAAAADFGYSCAVTWSAQRGYMEAVFVQTSALNGRCIVDAYVPGASGRSATPSSNKPMAGVLADAVREFAAARLPAYMAPSVIVVLGEWPLTASGKLDRAGLPAPSMVQNRYRAPTSEAERLLCGVFAEVLGVDGVGTDDDFFALGGDSILSTQIVARARRISMVFTSRDVLEKRTVRRLIRFMTRGEGVPALQEVSGGGVGDMELSPAAQWLMELGGNGCNRFHLSTLIRLPNGIDRRSLVSVLAAVIGRHAMMRARLCRKEVGSQQEWRMIAGAADSIDVDALLIRVRIDSGRGLSEGVWEAAVSELDPFSGKVIRAVWLDYGPDCAGSLLLVAHHLIFDGVSSRIVMEDLAAVWADVEAGRPPALPPGSTSMRTWLHALRAEASSASRVAELAMWKSMIEGPDPLPGIRALDPAVDTTSNIRRVQTHIDAETTSAILGLGSAGAKTRLDEILIAALAVAVARWQGRRGVVLPSVLLRLIGHGRQELAGADLSRTIGWFNSIYPLRIDLSGTRLEDDPAGDPDLSAMVLAVAQRVQSVPDGGFGYGLLRYLNRDTAQELPAEMPGRICFNYLGQIHTDTKDAGAWKPIVEGLYESMPDPGLPAAAALDITVVVIDGRMIGDFGFPTLLFEVREVQELAELWAGVVSSLVVTVSSR</sequence>
<dbReference type="Gene3D" id="1.10.1200.10">
    <property type="entry name" value="ACP-like"/>
    <property type="match status" value="1"/>
</dbReference>
<dbReference type="SUPFAM" id="SSF52777">
    <property type="entry name" value="CoA-dependent acyltransferases"/>
    <property type="match status" value="4"/>
</dbReference>
<dbReference type="SUPFAM" id="SSF56801">
    <property type="entry name" value="Acetyl-CoA synthetase-like"/>
    <property type="match status" value="1"/>
</dbReference>
<dbReference type="SUPFAM" id="SSF53335">
    <property type="entry name" value="S-adenosyl-L-methionine-dependent methyltransferases"/>
    <property type="match status" value="1"/>
</dbReference>
<dbReference type="Gene3D" id="2.30.38.10">
    <property type="entry name" value="Luciferase, Domain 3"/>
    <property type="match status" value="1"/>
</dbReference>
<accession>A0A1Z4F0P3</accession>
<dbReference type="GO" id="GO:0043041">
    <property type="term" value="P:amino acid activation for nonribosomal peptide biosynthetic process"/>
    <property type="evidence" value="ECO:0007669"/>
    <property type="project" value="TreeGrafter"/>
</dbReference>
<gene>
    <name evidence="5" type="ORF">MSTE_03456</name>
</gene>
<feature type="domain" description="Carrier" evidence="4">
    <location>
        <begin position="1376"/>
        <end position="1450"/>
    </location>
</feature>
<dbReference type="KEGG" id="mste:MSTE_03456"/>
<dbReference type="Pfam" id="PF00668">
    <property type="entry name" value="Condensation"/>
    <property type="match status" value="2"/>
</dbReference>
<dbReference type="OrthoDB" id="4510129at2"/>
<evidence type="ECO:0000256" key="3">
    <source>
        <dbReference type="ARBA" id="ARBA00022553"/>
    </source>
</evidence>
<dbReference type="InterPro" id="IPR013216">
    <property type="entry name" value="Methyltransf_11"/>
</dbReference>
<dbReference type="PANTHER" id="PTHR45527">
    <property type="entry name" value="NONRIBOSOMAL PEPTIDE SYNTHETASE"/>
    <property type="match status" value="1"/>
</dbReference>
<dbReference type="UniPathway" id="UPA00011"/>
<keyword evidence="2" id="KW-0596">Phosphopantetheine</keyword>
<dbReference type="RefSeq" id="WP_096502967.1">
    <property type="nucleotide sequence ID" value="NZ_AP018165.1"/>
</dbReference>
<dbReference type="Pfam" id="PF00501">
    <property type="entry name" value="AMP-binding"/>
    <property type="match status" value="1"/>
</dbReference>
<dbReference type="InterPro" id="IPR020845">
    <property type="entry name" value="AMP-binding_CS"/>
</dbReference>
<dbReference type="PROSITE" id="PS00455">
    <property type="entry name" value="AMP_BINDING"/>
    <property type="match status" value="1"/>
</dbReference>
<dbReference type="InterPro" id="IPR045851">
    <property type="entry name" value="AMP-bd_C_sf"/>
</dbReference>
<dbReference type="GO" id="GO:0031177">
    <property type="term" value="F:phosphopantetheine binding"/>
    <property type="evidence" value="ECO:0007669"/>
    <property type="project" value="TreeGrafter"/>
</dbReference>
<dbReference type="FunFam" id="3.40.50.12780:FF:000012">
    <property type="entry name" value="Non-ribosomal peptide synthetase"/>
    <property type="match status" value="1"/>
</dbReference>
<dbReference type="Gene3D" id="3.40.50.980">
    <property type="match status" value="2"/>
</dbReference>
<dbReference type="PANTHER" id="PTHR45527:SF1">
    <property type="entry name" value="FATTY ACID SYNTHASE"/>
    <property type="match status" value="1"/>
</dbReference>
<proteinExistence type="predicted"/>
<evidence type="ECO:0000313" key="5">
    <source>
        <dbReference type="EMBL" id="BAX98757.1"/>
    </source>
</evidence>
<comment type="cofactor">
    <cofactor evidence="1">
        <name>pantetheine 4'-phosphate</name>
        <dbReference type="ChEBI" id="CHEBI:47942"/>
    </cofactor>
</comment>
<name>A0A1Z4F0P3_9MYCO</name>
<dbReference type="PROSITE" id="PS50075">
    <property type="entry name" value="CARRIER"/>
    <property type="match status" value="1"/>
</dbReference>
<dbReference type="GO" id="GO:0005737">
    <property type="term" value="C:cytoplasm"/>
    <property type="evidence" value="ECO:0007669"/>
    <property type="project" value="TreeGrafter"/>
</dbReference>
<dbReference type="EMBL" id="AP018165">
    <property type="protein sequence ID" value="BAX98757.1"/>
    <property type="molecule type" value="Genomic_DNA"/>
</dbReference>
<reference evidence="5 6" key="2">
    <citation type="journal article" date="2017" name="Int. J. Syst. Evol. Microbiol.">
        <title>Mycobacterium stephanolepidis sp. nov., a rapidly growing species related to Mycobacterium chelonae, isolated from marine teleost fish, Stephanolepis cirrhifer.</title>
        <authorList>
            <person name="Fukano H."/>
            <person name="Wada S."/>
            <person name="Kurata O."/>
            <person name="Katayama K."/>
            <person name="Fujiwara N."/>
            <person name="Hoshino Y."/>
        </authorList>
    </citation>
    <scope>NUCLEOTIDE SEQUENCE [LARGE SCALE GENOMIC DNA]</scope>
    <source>
        <strain evidence="5 6">NJB0901</strain>
    </source>
</reference>
<dbReference type="Gene3D" id="3.30.559.30">
    <property type="entry name" value="Nonribosomal peptide synthetase, condensation domain"/>
    <property type="match status" value="2"/>
</dbReference>
<dbReference type="Gene3D" id="3.30.559.10">
    <property type="entry name" value="Chloramphenicol acetyltransferase-like domain"/>
    <property type="match status" value="2"/>
</dbReference>
<dbReference type="Pfam" id="PF00550">
    <property type="entry name" value="PP-binding"/>
    <property type="match status" value="1"/>
</dbReference>
<dbReference type="FunFam" id="3.40.50.980:FF:000001">
    <property type="entry name" value="Non-ribosomal peptide synthetase"/>
    <property type="match status" value="1"/>
</dbReference>
<evidence type="ECO:0000259" key="4">
    <source>
        <dbReference type="PROSITE" id="PS50075"/>
    </source>
</evidence>
<dbReference type="InterPro" id="IPR010071">
    <property type="entry name" value="AA_adenyl_dom"/>
</dbReference>
<dbReference type="PROSITE" id="PS00012">
    <property type="entry name" value="PHOSPHOPANTETHEINE"/>
    <property type="match status" value="1"/>
</dbReference>
<dbReference type="GO" id="GO:0008610">
    <property type="term" value="P:lipid biosynthetic process"/>
    <property type="evidence" value="ECO:0007669"/>
    <property type="project" value="UniProtKB-ARBA"/>
</dbReference>
<keyword evidence="6" id="KW-1185">Reference proteome</keyword>
<dbReference type="CDD" id="cd02440">
    <property type="entry name" value="AdoMet_MTases"/>
    <property type="match status" value="1"/>
</dbReference>
<dbReference type="Proteomes" id="UP000217954">
    <property type="component" value="Chromosome"/>
</dbReference>
<dbReference type="InterPro" id="IPR009081">
    <property type="entry name" value="PP-bd_ACP"/>
</dbReference>
<dbReference type="InterPro" id="IPR000873">
    <property type="entry name" value="AMP-dep_synth/lig_dom"/>
</dbReference>
<dbReference type="SUPFAM" id="SSF47336">
    <property type="entry name" value="ACP-like"/>
    <property type="match status" value="1"/>
</dbReference>
<dbReference type="InterPro" id="IPR023213">
    <property type="entry name" value="CAT-like_dom_sf"/>
</dbReference>
<organism evidence="5 6">
    <name type="scientific">[Mycobacterium] stephanolepidis</name>
    <dbReference type="NCBI Taxonomy" id="1520670"/>
    <lineage>
        <taxon>Bacteria</taxon>
        <taxon>Bacillati</taxon>
        <taxon>Actinomycetota</taxon>
        <taxon>Actinomycetes</taxon>
        <taxon>Mycobacteriales</taxon>
        <taxon>Mycobacteriaceae</taxon>
        <taxon>Mycobacteroides</taxon>
    </lineage>
</organism>
<evidence type="ECO:0000256" key="1">
    <source>
        <dbReference type="ARBA" id="ARBA00001957"/>
    </source>
</evidence>
<dbReference type="InterPro" id="IPR001242">
    <property type="entry name" value="Condensation_dom"/>
</dbReference>
<protein>
    <submittedName>
        <fullName evidence="5">Non-ribosomal peptide synthetase</fullName>
    </submittedName>
</protein>
<dbReference type="GO" id="GO:0008757">
    <property type="term" value="F:S-adenosylmethionine-dependent methyltransferase activity"/>
    <property type="evidence" value="ECO:0007669"/>
    <property type="project" value="InterPro"/>
</dbReference>
<dbReference type="Gene3D" id="3.30.300.30">
    <property type="match status" value="2"/>
</dbReference>
<keyword evidence="3" id="KW-0597">Phosphoprotein</keyword>
<reference evidence="6" key="1">
    <citation type="journal article" date="2017" name="Genome Announc.">
        <title>Complete Genome Sequence of Mycobacterium stephanolepidis.</title>
        <authorList>
            <person name="Fukano H."/>
            <person name="Yoshida M."/>
            <person name="Katayama Y."/>
            <person name="Omatsu T."/>
            <person name="Mizutani T."/>
            <person name="Kurata O."/>
            <person name="Wada S."/>
            <person name="Hoshino Y."/>
        </authorList>
    </citation>
    <scope>NUCLEOTIDE SEQUENCE [LARGE SCALE GENOMIC DNA]</scope>
    <source>
        <strain evidence="6">NJB0901</strain>
    </source>
</reference>
<dbReference type="Pfam" id="PF08241">
    <property type="entry name" value="Methyltransf_11"/>
    <property type="match status" value="1"/>
</dbReference>
<dbReference type="NCBIfam" id="TIGR01733">
    <property type="entry name" value="AA-adenyl-dom"/>
    <property type="match status" value="1"/>
</dbReference>
<dbReference type="Gene3D" id="3.40.50.150">
    <property type="entry name" value="Vaccinia Virus protein VP39"/>
    <property type="match status" value="1"/>
</dbReference>
<dbReference type="GO" id="GO:0044550">
    <property type="term" value="P:secondary metabolite biosynthetic process"/>
    <property type="evidence" value="ECO:0007669"/>
    <property type="project" value="TreeGrafter"/>
</dbReference>
<evidence type="ECO:0000313" key="6">
    <source>
        <dbReference type="Proteomes" id="UP000217954"/>
    </source>
</evidence>
<dbReference type="InterPro" id="IPR036736">
    <property type="entry name" value="ACP-like_sf"/>
</dbReference>
<dbReference type="InterPro" id="IPR029063">
    <property type="entry name" value="SAM-dependent_MTases_sf"/>
</dbReference>
<evidence type="ECO:0000256" key="2">
    <source>
        <dbReference type="ARBA" id="ARBA00022450"/>
    </source>
</evidence>